<dbReference type="AlphaFoldDB" id="A0A382UD94"/>
<name>A0A382UD94_9ZZZZ</name>
<proteinExistence type="predicted"/>
<reference evidence="1" key="1">
    <citation type="submission" date="2018-05" db="EMBL/GenBank/DDBJ databases">
        <authorList>
            <person name="Lanie J.A."/>
            <person name="Ng W.-L."/>
            <person name="Kazmierczak K.M."/>
            <person name="Andrzejewski T.M."/>
            <person name="Davidsen T.M."/>
            <person name="Wayne K.J."/>
            <person name="Tettelin H."/>
            <person name="Glass J.I."/>
            <person name="Rusch D."/>
            <person name="Podicherti R."/>
            <person name="Tsui H.-C.T."/>
            <person name="Winkler M.E."/>
        </authorList>
    </citation>
    <scope>NUCLEOTIDE SEQUENCE</scope>
</reference>
<protein>
    <submittedName>
        <fullName evidence="1">Uncharacterized protein</fullName>
    </submittedName>
</protein>
<dbReference type="EMBL" id="UINC01143354">
    <property type="protein sequence ID" value="SVD32226.1"/>
    <property type="molecule type" value="Genomic_DNA"/>
</dbReference>
<sequence>MNRSDATFFMVQHTQDGKAGHFSVSHTLLMTLK</sequence>
<organism evidence="1">
    <name type="scientific">marine metagenome</name>
    <dbReference type="NCBI Taxonomy" id="408172"/>
    <lineage>
        <taxon>unclassified sequences</taxon>
        <taxon>metagenomes</taxon>
        <taxon>ecological metagenomes</taxon>
    </lineage>
</organism>
<evidence type="ECO:0000313" key="1">
    <source>
        <dbReference type="EMBL" id="SVD32226.1"/>
    </source>
</evidence>
<gene>
    <name evidence="1" type="ORF">METZ01_LOCUS385080</name>
</gene>
<accession>A0A382UD94</accession>
<feature type="non-terminal residue" evidence="1">
    <location>
        <position position="33"/>
    </location>
</feature>